<evidence type="ECO:0000313" key="2">
    <source>
        <dbReference type="EMBL" id="QMV75515.1"/>
    </source>
</evidence>
<reference evidence="2 3" key="1">
    <citation type="journal article" date="2020" name="G3 (Bethesda)">
        <title>CeMbio - The Caenorhabditis elegans Microbiome Resource.</title>
        <authorList>
            <person name="Dirksen P."/>
            <person name="Assie A."/>
            <person name="Zimmermann J."/>
            <person name="Zhang F."/>
            <person name="Tietje A.M."/>
            <person name="Marsh S.A."/>
            <person name="Felix M.A."/>
            <person name="Shapira M."/>
            <person name="Kaleta C."/>
            <person name="Schulenburg H."/>
            <person name="Samuel B."/>
        </authorList>
    </citation>
    <scope>NUCLEOTIDE SEQUENCE [LARGE SCALE GENOMIC DNA]</scope>
    <source>
        <strain evidence="2 3">BIGb0172</strain>
    </source>
</reference>
<accession>A0A7G5ENE0</accession>
<dbReference type="RefSeq" id="WP_182325766.1">
    <property type="nucleotide sequence ID" value="NZ_CP058554.1"/>
</dbReference>
<name>A0A7G5ENE0_9BURK</name>
<keyword evidence="1" id="KW-0812">Transmembrane</keyword>
<protein>
    <submittedName>
        <fullName evidence="2">DUF2214 family protein</fullName>
    </submittedName>
</protein>
<feature type="transmembrane region" description="Helical" evidence="1">
    <location>
        <begin position="78"/>
        <end position="95"/>
    </location>
</feature>
<sequence>MTLEAVLSCLHLLALLTMVVFLSSQAALCRSEWMNAAVVQRLARLDLVYAFAAVAVLATGLMRLFLGAKGVTWYVSQPLFHLKMTLVVVGVLLSFKPTAVFRRWLRQLRDNGALPGDAEVRATRKWVMWQAHLIPVIAAVAVFYARGW</sequence>
<dbReference type="AlphaFoldDB" id="A0A7G5ENE0"/>
<dbReference type="EMBL" id="CP058554">
    <property type="protein sequence ID" value="QMV75515.1"/>
    <property type="molecule type" value="Genomic_DNA"/>
</dbReference>
<gene>
    <name evidence="2" type="ORF">HS961_23280</name>
</gene>
<evidence type="ECO:0000256" key="1">
    <source>
        <dbReference type="SAM" id="Phobius"/>
    </source>
</evidence>
<proteinExistence type="predicted"/>
<dbReference type="InterPro" id="IPR018706">
    <property type="entry name" value="DUF2214_membrane"/>
</dbReference>
<keyword evidence="3" id="KW-1185">Reference proteome</keyword>
<keyword evidence="1" id="KW-1133">Transmembrane helix</keyword>
<evidence type="ECO:0000313" key="3">
    <source>
        <dbReference type="Proteomes" id="UP000515240"/>
    </source>
</evidence>
<dbReference type="Proteomes" id="UP000515240">
    <property type="component" value="Chromosome"/>
</dbReference>
<dbReference type="Pfam" id="PF09980">
    <property type="entry name" value="DUF2214"/>
    <property type="match status" value="1"/>
</dbReference>
<organism evidence="2 3">
    <name type="scientific">Comamonas piscis</name>
    <dbReference type="NCBI Taxonomy" id="1562974"/>
    <lineage>
        <taxon>Bacteria</taxon>
        <taxon>Pseudomonadati</taxon>
        <taxon>Pseudomonadota</taxon>
        <taxon>Betaproteobacteria</taxon>
        <taxon>Burkholderiales</taxon>
        <taxon>Comamonadaceae</taxon>
        <taxon>Comamonas</taxon>
    </lineage>
</organism>
<dbReference type="KEGG" id="cpis:HS961_23280"/>
<feature type="transmembrane region" description="Helical" evidence="1">
    <location>
        <begin position="47"/>
        <end position="66"/>
    </location>
</feature>
<keyword evidence="1" id="KW-0472">Membrane</keyword>
<feature type="transmembrane region" description="Helical" evidence="1">
    <location>
        <begin position="126"/>
        <end position="145"/>
    </location>
</feature>